<dbReference type="EMBL" id="PYGC01000007">
    <property type="protein sequence ID" value="PSK82055.1"/>
    <property type="molecule type" value="Genomic_DNA"/>
</dbReference>
<dbReference type="InterPro" id="IPR036237">
    <property type="entry name" value="Xyl_isomerase-like_sf"/>
</dbReference>
<comment type="caution">
    <text evidence="2">The sequence shown here is derived from an EMBL/GenBank/DDBJ whole genome shotgun (WGS) entry which is preliminary data.</text>
</comment>
<sequence length="310" mass="35076">MKTNRRNFLSVAGLASGGLLLPSMKPGMPSIPQKTRVKLAVSTYSYWHFKEPKVSVDKIIEKAARLGIEGVDVLHRQMDSESKSYLNKLKRHAFVNGIDLVCLSIHQDFVSPDEEEREKNIQHTLRCLEIAADMGIPSIRLNSGRWGTRKSFDDLMAHRGHEEPIPGYDEDDAFAWAIDSIEKCLPRAEELGVVMALENHWGLSSTPEGMLRIKKAIDSTWLGLLMDTGNFLEDPYQKLEMIAPYTVFVQAKTYFGGGEWYTLDLNYKRIAEILENVGYQGYVSLEFEGKEPADEGVSKSIYILREAFHS</sequence>
<evidence type="ECO:0000313" key="3">
    <source>
        <dbReference type="Proteomes" id="UP000240621"/>
    </source>
</evidence>
<dbReference type="InterPro" id="IPR050312">
    <property type="entry name" value="IolE/XylAMocC-like"/>
</dbReference>
<dbReference type="SUPFAM" id="SSF51658">
    <property type="entry name" value="Xylose isomerase-like"/>
    <property type="match status" value="1"/>
</dbReference>
<dbReference type="Proteomes" id="UP000240621">
    <property type="component" value="Unassembled WGS sequence"/>
</dbReference>
<protein>
    <submittedName>
        <fullName evidence="2">Sugar phosphate isomerase/epimerase</fullName>
    </submittedName>
</protein>
<dbReference type="PANTHER" id="PTHR12110">
    <property type="entry name" value="HYDROXYPYRUVATE ISOMERASE"/>
    <property type="match status" value="1"/>
</dbReference>
<evidence type="ECO:0000259" key="1">
    <source>
        <dbReference type="Pfam" id="PF01261"/>
    </source>
</evidence>
<dbReference type="GO" id="GO:0016853">
    <property type="term" value="F:isomerase activity"/>
    <property type="evidence" value="ECO:0007669"/>
    <property type="project" value="UniProtKB-KW"/>
</dbReference>
<reference evidence="2 3" key="1">
    <citation type="submission" date="2018-03" db="EMBL/GenBank/DDBJ databases">
        <title>Genomic Encyclopedia of Archaeal and Bacterial Type Strains, Phase II (KMG-II): from individual species to whole genera.</title>
        <authorList>
            <person name="Goeker M."/>
        </authorList>
    </citation>
    <scope>NUCLEOTIDE SEQUENCE [LARGE SCALE GENOMIC DNA]</scope>
    <source>
        <strain evidence="2 3">DSM 27267</strain>
    </source>
</reference>
<evidence type="ECO:0000313" key="2">
    <source>
        <dbReference type="EMBL" id="PSK82055.1"/>
    </source>
</evidence>
<dbReference type="InterPro" id="IPR006311">
    <property type="entry name" value="TAT_signal"/>
</dbReference>
<dbReference type="OrthoDB" id="127797at2"/>
<dbReference type="PROSITE" id="PS51318">
    <property type="entry name" value="TAT"/>
    <property type="match status" value="1"/>
</dbReference>
<dbReference type="InterPro" id="IPR013022">
    <property type="entry name" value="Xyl_isomerase-like_TIM-brl"/>
</dbReference>
<gene>
    <name evidence="2" type="ORF">CLV93_107169</name>
</gene>
<name>A0A2P8CAU0_9BACT</name>
<proteinExistence type="predicted"/>
<dbReference type="AlphaFoldDB" id="A0A2P8CAU0"/>
<keyword evidence="2" id="KW-0413">Isomerase</keyword>
<dbReference type="Pfam" id="PF01261">
    <property type="entry name" value="AP_endonuc_2"/>
    <property type="match status" value="1"/>
</dbReference>
<organism evidence="2 3">
    <name type="scientific">Prolixibacter denitrificans</name>
    <dbReference type="NCBI Taxonomy" id="1541063"/>
    <lineage>
        <taxon>Bacteria</taxon>
        <taxon>Pseudomonadati</taxon>
        <taxon>Bacteroidota</taxon>
        <taxon>Bacteroidia</taxon>
        <taxon>Marinilabiliales</taxon>
        <taxon>Prolixibacteraceae</taxon>
        <taxon>Prolixibacter</taxon>
    </lineage>
</organism>
<dbReference type="PANTHER" id="PTHR12110:SF53">
    <property type="entry name" value="BLR5974 PROTEIN"/>
    <property type="match status" value="1"/>
</dbReference>
<accession>A0A2P8CAU0</accession>
<feature type="domain" description="Xylose isomerase-like TIM barrel" evidence="1">
    <location>
        <begin position="60"/>
        <end position="306"/>
    </location>
</feature>
<dbReference type="Gene3D" id="3.20.20.150">
    <property type="entry name" value="Divalent-metal-dependent TIM barrel enzymes"/>
    <property type="match status" value="1"/>
</dbReference>
<dbReference type="RefSeq" id="WP_106542853.1">
    <property type="nucleotide sequence ID" value="NZ_BLAU01000001.1"/>
</dbReference>